<dbReference type="OrthoDB" id="5368544at2"/>
<name>A0A346NSQ0_9ALTE</name>
<dbReference type="AlphaFoldDB" id="A0A346NSQ0"/>
<gene>
    <name evidence="1" type="ORF">D0Y50_15685</name>
</gene>
<sequence length="134" mass="14404">MGALLISAIYSTGSLADSQIMVVANVGAAPPALEKSEIRNLFMGGVSQLALHPVALTPGTRERLIFNTRIVGLTESRVQSYWAQMRFSGREKPPVEVDSVNAMIRYLLNNEGSVGYVPANTPLPAELTVLYKAG</sequence>
<reference evidence="1 2" key="1">
    <citation type="submission" date="2018-08" db="EMBL/GenBank/DDBJ databases">
        <title>Salinimonas sediminis sp. nov., a piezophilic bacterium isolated from a deep-sea sediment sample from the New Britain Trench.</title>
        <authorList>
            <person name="Cao J."/>
        </authorList>
    </citation>
    <scope>NUCLEOTIDE SEQUENCE [LARGE SCALE GENOMIC DNA]</scope>
    <source>
        <strain evidence="1 2">N102</strain>
    </source>
</reference>
<dbReference type="Proteomes" id="UP000262073">
    <property type="component" value="Chromosome"/>
</dbReference>
<evidence type="ECO:0000313" key="2">
    <source>
        <dbReference type="Proteomes" id="UP000262073"/>
    </source>
</evidence>
<dbReference type="KEGG" id="salm:D0Y50_15685"/>
<evidence type="ECO:0000313" key="1">
    <source>
        <dbReference type="EMBL" id="AXR08557.1"/>
    </source>
</evidence>
<accession>A0A346NSQ0</accession>
<evidence type="ECO:0008006" key="3">
    <source>
        <dbReference type="Google" id="ProtNLM"/>
    </source>
</evidence>
<proteinExistence type="predicted"/>
<protein>
    <recommendedName>
        <fullName evidence="3">Phosphate ABC transporter substrate-binding protein</fullName>
    </recommendedName>
</protein>
<dbReference type="EMBL" id="CP031769">
    <property type="protein sequence ID" value="AXR08557.1"/>
    <property type="molecule type" value="Genomic_DNA"/>
</dbReference>
<dbReference type="SUPFAM" id="SSF53850">
    <property type="entry name" value="Periplasmic binding protein-like II"/>
    <property type="match status" value="1"/>
</dbReference>
<keyword evidence="2" id="KW-1185">Reference proteome</keyword>
<organism evidence="1 2">
    <name type="scientific">Salinimonas sediminis</name>
    <dbReference type="NCBI Taxonomy" id="2303538"/>
    <lineage>
        <taxon>Bacteria</taxon>
        <taxon>Pseudomonadati</taxon>
        <taxon>Pseudomonadota</taxon>
        <taxon>Gammaproteobacteria</taxon>
        <taxon>Alteromonadales</taxon>
        <taxon>Alteromonadaceae</taxon>
        <taxon>Alteromonas/Salinimonas group</taxon>
        <taxon>Salinimonas</taxon>
    </lineage>
</organism>